<sequence length="248" mass="27370">MMDWTSPHDCSHPQRGRADGLTFLLEAARDMRATGAVAPSGRVLARLLTEPVRARAGQPLRVLEAGAGTGAVTRALIPQLPAGSRLDVVEANPRFAGRLRHLLHSDPRLAERAGQVHVYETRVERLRPDYRYDVIVSGLPFANFEPETVRTIMDRYLELLHPAGTLSYFAYHGTRPARSLLASRAAARRHRAVEEVLAGYRRAYATGCWTAWQNLPPARVWHLRAPGLPATGRGERADAVPEVVGAVR</sequence>
<accession>A0A1W7D1B0</accession>
<dbReference type="EMBL" id="CP021121">
    <property type="protein sequence ID" value="ARQ70802.1"/>
    <property type="molecule type" value="Genomic_DNA"/>
</dbReference>
<dbReference type="GO" id="GO:0003743">
    <property type="term" value="F:translation initiation factor activity"/>
    <property type="evidence" value="ECO:0007669"/>
    <property type="project" value="UniProtKB-KW"/>
</dbReference>
<evidence type="ECO:0000313" key="3">
    <source>
        <dbReference type="Proteomes" id="UP000194218"/>
    </source>
</evidence>
<gene>
    <name evidence="2" type="ORF">CAG99_19900</name>
</gene>
<dbReference type="CDD" id="cd02440">
    <property type="entry name" value="AdoMet_MTases"/>
    <property type="match status" value="1"/>
</dbReference>
<protein>
    <submittedName>
        <fullName evidence="2">Translation initiation factor IF-2</fullName>
    </submittedName>
</protein>
<name>A0A1W7D1B0_9ACTN</name>
<evidence type="ECO:0000313" key="2">
    <source>
        <dbReference type="EMBL" id="ARQ70802.1"/>
    </source>
</evidence>
<dbReference type="InterPro" id="IPR041698">
    <property type="entry name" value="Methyltransf_25"/>
</dbReference>
<evidence type="ECO:0000259" key="1">
    <source>
        <dbReference type="Pfam" id="PF13649"/>
    </source>
</evidence>
<proteinExistence type="predicted"/>
<keyword evidence="3" id="KW-1185">Reference proteome</keyword>
<reference evidence="2 3" key="1">
    <citation type="submission" date="2017-05" db="EMBL/GenBank/DDBJ databases">
        <title>Complete genome sequence of Streptomyces sp. SCSIO 03032 revealed the diverse biosynthetic pathways for its bioactive secondary metabolites.</title>
        <authorList>
            <person name="Ma L."/>
            <person name="Zhu Y."/>
            <person name="Zhang W."/>
            <person name="Zhang G."/>
            <person name="Tian X."/>
            <person name="Zhang S."/>
            <person name="Zhang C."/>
        </authorList>
    </citation>
    <scope>NUCLEOTIDE SEQUENCE [LARGE SCALE GENOMIC DNA]</scope>
    <source>
        <strain evidence="2 3">SCSIO 03032</strain>
    </source>
</reference>
<dbReference type="KEGG" id="smao:CAG99_19900"/>
<dbReference type="Proteomes" id="UP000194218">
    <property type="component" value="Chromosome"/>
</dbReference>
<keyword evidence="2" id="KW-0648">Protein biosynthesis</keyword>
<dbReference type="GO" id="GO:0008168">
    <property type="term" value="F:methyltransferase activity"/>
    <property type="evidence" value="ECO:0007669"/>
    <property type="project" value="UniProtKB-ARBA"/>
</dbReference>
<feature type="domain" description="Methyltransferase" evidence="1">
    <location>
        <begin position="62"/>
        <end position="164"/>
    </location>
</feature>
<dbReference type="Pfam" id="PF13649">
    <property type="entry name" value="Methyltransf_25"/>
    <property type="match status" value="1"/>
</dbReference>
<dbReference type="InterPro" id="IPR029063">
    <property type="entry name" value="SAM-dependent_MTases_sf"/>
</dbReference>
<keyword evidence="2" id="KW-0396">Initiation factor</keyword>
<dbReference type="AlphaFoldDB" id="A0A1W7D1B0"/>
<dbReference type="SUPFAM" id="SSF53335">
    <property type="entry name" value="S-adenosyl-L-methionine-dependent methyltransferases"/>
    <property type="match status" value="1"/>
</dbReference>
<organism evidence="2 3">
    <name type="scientific">Streptomyces marincola</name>
    <dbReference type="NCBI Taxonomy" id="2878388"/>
    <lineage>
        <taxon>Bacteria</taxon>
        <taxon>Bacillati</taxon>
        <taxon>Actinomycetota</taxon>
        <taxon>Actinomycetes</taxon>
        <taxon>Kitasatosporales</taxon>
        <taxon>Streptomycetaceae</taxon>
        <taxon>Streptomyces</taxon>
    </lineage>
</organism>
<dbReference type="Gene3D" id="3.40.50.150">
    <property type="entry name" value="Vaccinia Virus protein VP39"/>
    <property type="match status" value="1"/>
</dbReference>